<comment type="subcellular location">
    <subcellularLocation>
        <location evidence="1">Nucleus</location>
    </subcellularLocation>
</comment>
<evidence type="ECO:0000256" key="2">
    <source>
        <dbReference type="ARBA" id="ARBA00007889"/>
    </source>
</evidence>
<dbReference type="InterPro" id="IPR039134">
    <property type="entry name" value="SMUG1"/>
</dbReference>
<comment type="similarity">
    <text evidence="2">Belongs to the uracil-DNA glycosylase (UDG) superfamily. SMUG1 family.</text>
</comment>
<keyword evidence="5" id="KW-0238">DNA-binding</keyword>
<name>A0A6J2Y8E9_SITOR</name>
<dbReference type="GO" id="GO:0006284">
    <property type="term" value="P:base-excision repair"/>
    <property type="evidence" value="ECO:0007669"/>
    <property type="project" value="InterPro"/>
</dbReference>
<evidence type="ECO:0000256" key="4">
    <source>
        <dbReference type="ARBA" id="ARBA00022801"/>
    </source>
</evidence>
<organism evidence="9 10">
    <name type="scientific">Sitophilus oryzae</name>
    <name type="common">Rice weevil</name>
    <name type="synonym">Curculio oryzae</name>
    <dbReference type="NCBI Taxonomy" id="7048"/>
    <lineage>
        <taxon>Eukaryota</taxon>
        <taxon>Metazoa</taxon>
        <taxon>Ecdysozoa</taxon>
        <taxon>Arthropoda</taxon>
        <taxon>Hexapoda</taxon>
        <taxon>Insecta</taxon>
        <taxon>Pterygota</taxon>
        <taxon>Neoptera</taxon>
        <taxon>Endopterygota</taxon>
        <taxon>Coleoptera</taxon>
        <taxon>Polyphaga</taxon>
        <taxon>Cucujiformia</taxon>
        <taxon>Curculionidae</taxon>
        <taxon>Dryophthorinae</taxon>
        <taxon>Sitophilus</taxon>
    </lineage>
</organism>
<dbReference type="OrthoDB" id="408702at2759"/>
<dbReference type="Pfam" id="PF03167">
    <property type="entry name" value="UDG"/>
    <property type="match status" value="1"/>
</dbReference>
<protein>
    <submittedName>
        <fullName evidence="10">Single-strand selective monofunctional uracil DNA glycosylase</fullName>
    </submittedName>
</protein>
<evidence type="ECO:0000256" key="6">
    <source>
        <dbReference type="ARBA" id="ARBA00023204"/>
    </source>
</evidence>
<dbReference type="InterPro" id="IPR005122">
    <property type="entry name" value="Uracil-DNA_glycosylase-like"/>
</dbReference>
<evidence type="ECO:0000256" key="1">
    <source>
        <dbReference type="ARBA" id="ARBA00004123"/>
    </source>
</evidence>
<gene>
    <name evidence="10" type="primary">LOC115884852</name>
</gene>
<evidence type="ECO:0000259" key="8">
    <source>
        <dbReference type="Pfam" id="PF03167"/>
    </source>
</evidence>
<feature type="domain" description="Uracil-DNA glycosylase-like" evidence="8">
    <location>
        <begin position="94"/>
        <end position="271"/>
    </location>
</feature>
<evidence type="ECO:0000256" key="3">
    <source>
        <dbReference type="ARBA" id="ARBA00022763"/>
    </source>
</evidence>
<accession>A0A6J2Y8E9</accession>
<keyword evidence="3" id="KW-0227">DNA damage</keyword>
<keyword evidence="4" id="KW-0378">Hydrolase</keyword>
<dbReference type="RefSeq" id="XP_030759419.1">
    <property type="nucleotide sequence ID" value="XM_030903559.1"/>
</dbReference>
<evidence type="ECO:0000256" key="7">
    <source>
        <dbReference type="ARBA" id="ARBA00023242"/>
    </source>
</evidence>
<keyword evidence="9" id="KW-1185">Reference proteome</keyword>
<dbReference type="GO" id="GO:0000703">
    <property type="term" value="F:oxidized pyrimidine nucleobase lesion DNA N-glycosylase activity"/>
    <property type="evidence" value="ECO:0007669"/>
    <property type="project" value="TreeGrafter"/>
</dbReference>
<sequence>MLRSKLQKSALYEDSIQNSELLDLSLQNCPSSEISKYFPNKNTTSNGFLDNIFTIQRNLNAELNQIDFKKHPIKFVYNPTVYASEPCEKYFKRYCHNSIKLLLVGMNPGPFGMCQTGVPFGDTNWVKNWLCIEGHVSKPPVECPARPVQGFNCTRKEQSGDRFWKFWSELCGTPDKFFSNAFVYNYCPLAFMDEGGKNLTPADIKDRKVLESVCDKYYLELIRLVQPELVIAIGSYIEKRTKALFKASKMTLPVICLPHPSPRAVNNNNWPEKARNFLEKHQLMHFFQ</sequence>
<keyword evidence="6" id="KW-0234">DNA repair</keyword>
<dbReference type="Gene3D" id="3.40.470.10">
    <property type="entry name" value="Uracil-DNA glycosylase-like domain"/>
    <property type="match status" value="1"/>
</dbReference>
<dbReference type="FunCoup" id="A0A6J2Y8E9">
    <property type="interactions" value="835"/>
</dbReference>
<dbReference type="GO" id="GO:0017065">
    <property type="term" value="F:single-strand selective uracil DNA N-glycosylase activity"/>
    <property type="evidence" value="ECO:0007669"/>
    <property type="project" value="InterPro"/>
</dbReference>
<proteinExistence type="inferred from homology"/>
<dbReference type="InterPro" id="IPR036895">
    <property type="entry name" value="Uracil-DNA_glycosylase-like_sf"/>
</dbReference>
<dbReference type="KEGG" id="soy:115884852"/>
<reference evidence="10" key="1">
    <citation type="submission" date="2025-08" db="UniProtKB">
        <authorList>
            <consortium name="RefSeq"/>
        </authorList>
    </citation>
    <scope>IDENTIFICATION</scope>
    <source>
        <tissue evidence="10">Gonads</tissue>
    </source>
</reference>
<dbReference type="AlphaFoldDB" id="A0A6J2Y8E9"/>
<dbReference type="FunFam" id="3.40.470.10:FF:000005">
    <property type="entry name" value="Single-strand selective monofunctional uracil DNA glycosylase"/>
    <property type="match status" value="1"/>
</dbReference>
<evidence type="ECO:0000256" key="5">
    <source>
        <dbReference type="ARBA" id="ARBA00023125"/>
    </source>
</evidence>
<dbReference type="GO" id="GO:0003677">
    <property type="term" value="F:DNA binding"/>
    <property type="evidence" value="ECO:0007669"/>
    <property type="project" value="UniProtKB-KW"/>
</dbReference>
<dbReference type="GeneID" id="115884852"/>
<dbReference type="InParanoid" id="A0A6J2Y8E9"/>
<dbReference type="CDD" id="cd19374">
    <property type="entry name" value="UDG-F3_SMUG1-like"/>
    <property type="match status" value="1"/>
</dbReference>
<dbReference type="SUPFAM" id="SSF52141">
    <property type="entry name" value="Uracil-DNA glycosylase-like"/>
    <property type="match status" value="1"/>
</dbReference>
<evidence type="ECO:0000313" key="9">
    <source>
        <dbReference type="Proteomes" id="UP000504635"/>
    </source>
</evidence>
<dbReference type="PANTHER" id="PTHR13235:SF2">
    <property type="entry name" value="SINGLE-STRAND SELECTIVE MONOFUNCTIONAL URACIL DNA GLYCOSYLASE"/>
    <property type="match status" value="1"/>
</dbReference>
<dbReference type="CTD" id="42078"/>
<dbReference type="Proteomes" id="UP000504635">
    <property type="component" value="Unplaced"/>
</dbReference>
<keyword evidence="7" id="KW-0539">Nucleus</keyword>
<dbReference type="GO" id="GO:0005634">
    <property type="term" value="C:nucleus"/>
    <property type="evidence" value="ECO:0007669"/>
    <property type="project" value="UniProtKB-SubCell"/>
</dbReference>
<dbReference type="PANTHER" id="PTHR13235">
    <property type="entry name" value="SINGLE-STRAND SELECTIVE MONOFUNCTIONAL URACIL DNA GLYCOSYLASE"/>
    <property type="match status" value="1"/>
</dbReference>
<evidence type="ECO:0000313" key="10">
    <source>
        <dbReference type="RefSeq" id="XP_030759419.1"/>
    </source>
</evidence>